<proteinExistence type="predicted"/>
<evidence type="ECO:0000313" key="2">
    <source>
        <dbReference type="EMBL" id="MET4724012.1"/>
    </source>
</evidence>
<gene>
    <name evidence="2" type="ORF">ABIF63_008118</name>
    <name evidence="1" type="ORF">MA20_07135</name>
</gene>
<dbReference type="Proteomes" id="UP000030377">
    <property type="component" value="Unassembled WGS sequence"/>
</dbReference>
<reference evidence="1 3" key="1">
    <citation type="submission" date="2014-09" db="EMBL/GenBank/DDBJ databases">
        <title>Draft genome of Bradyrhizobium japonicum Is-34.</title>
        <authorList>
            <person name="Tsurumaru H."/>
            <person name="Yamakawa T."/>
            <person name="Hashimoto S."/>
            <person name="Okizaki K."/>
            <person name="Kanesaki Y."/>
            <person name="Yoshikawa H."/>
            <person name="Yajima S."/>
        </authorList>
    </citation>
    <scope>NUCLEOTIDE SEQUENCE [LARGE SCALE GENOMIC DNA]</scope>
    <source>
        <strain evidence="1 3">Is-34</strain>
    </source>
</reference>
<accession>A0A0A3Y473</accession>
<dbReference type="Proteomes" id="UP001549291">
    <property type="component" value="Unassembled WGS sequence"/>
</dbReference>
<sequence length="86" mass="9835">MQSTSRFEATIPTQLHVLISDLRWRTQMLDADILEEERRAGISDPNNLAYPMLAQNLRARRDNIQVSIAILESRIEKRSTGWPSAA</sequence>
<dbReference type="EMBL" id="JRPN01000004">
    <property type="protein sequence ID" value="KGT80374.1"/>
    <property type="molecule type" value="Genomic_DNA"/>
</dbReference>
<evidence type="ECO:0000313" key="3">
    <source>
        <dbReference type="Proteomes" id="UP000030377"/>
    </source>
</evidence>
<dbReference type="PATRIC" id="fig|375.37.peg.6174"/>
<dbReference type="RefSeq" id="WP_014497291.1">
    <property type="nucleotide sequence ID" value="NZ_CP066351.1"/>
</dbReference>
<protein>
    <submittedName>
        <fullName evidence="1">Uncharacterized protein</fullName>
    </submittedName>
</protein>
<evidence type="ECO:0000313" key="4">
    <source>
        <dbReference type="Proteomes" id="UP001549291"/>
    </source>
</evidence>
<evidence type="ECO:0000313" key="1">
    <source>
        <dbReference type="EMBL" id="KGT80374.1"/>
    </source>
</evidence>
<name>A0A0A3Y473_BRAJP</name>
<dbReference type="EMBL" id="JBEPTQ010000002">
    <property type="protein sequence ID" value="MET4724012.1"/>
    <property type="molecule type" value="Genomic_DNA"/>
</dbReference>
<keyword evidence="4" id="KW-1185">Reference proteome</keyword>
<dbReference type="AlphaFoldDB" id="A0A0A3Y473"/>
<comment type="caution">
    <text evidence="1">The sequence shown here is derived from an EMBL/GenBank/DDBJ whole genome shotgun (WGS) entry which is preliminary data.</text>
</comment>
<reference evidence="2 4" key="2">
    <citation type="submission" date="2024-06" db="EMBL/GenBank/DDBJ databases">
        <title>Genomic Encyclopedia of Type Strains, Phase V (KMG-V): Genome sequencing to study the core and pangenomes of soil and plant-associated prokaryotes.</title>
        <authorList>
            <person name="Whitman W."/>
        </authorList>
    </citation>
    <scope>NUCLEOTIDE SEQUENCE [LARGE SCALE GENOMIC DNA]</scope>
    <source>
        <strain evidence="2 4">USDA 160</strain>
    </source>
</reference>
<organism evidence="1 3">
    <name type="scientific">Bradyrhizobium japonicum</name>
    <dbReference type="NCBI Taxonomy" id="375"/>
    <lineage>
        <taxon>Bacteria</taxon>
        <taxon>Pseudomonadati</taxon>
        <taxon>Pseudomonadota</taxon>
        <taxon>Alphaproteobacteria</taxon>
        <taxon>Hyphomicrobiales</taxon>
        <taxon>Nitrobacteraceae</taxon>
        <taxon>Bradyrhizobium</taxon>
    </lineage>
</organism>
<dbReference type="KEGG" id="bjp:RN69_35120"/>